<feature type="transmembrane region" description="Helical" evidence="6">
    <location>
        <begin position="36"/>
        <end position="57"/>
    </location>
</feature>
<evidence type="ECO:0000256" key="6">
    <source>
        <dbReference type="SAM" id="Phobius"/>
    </source>
</evidence>
<feature type="transmembrane region" description="Helical" evidence="6">
    <location>
        <begin position="512"/>
        <end position="531"/>
    </location>
</feature>
<dbReference type="Proteomes" id="UP001611263">
    <property type="component" value="Unassembled WGS sequence"/>
</dbReference>
<evidence type="ECO:0000256" key="4">
    <source>
        <dbReference type="ARBA" id="ARBA00023136"/>
    </source>
</evidence>
<organism evidence="7 8">
    <name type="scientific">Nocardia carnea</name>
    <dbReference type="NCBI Taxonomy" id="37328"/>
    <lineage>
        <taxon>Bacteria</taxon>
        <taxon>Bacillati</taxon>
        <taxon>Actinomycetota</taxon>
        <taxon>Actinomycetes</taxon>
        <taxon>Mycobacteriales</taxon>
        <taxon>Nocardiaceae</taxon>
        <taxon>Nocardia</taxon>
    </lineage>
</organism>
<keyword evidence="3 6" id="KW-1133">Transmembrane helix</keyword>
<evidence type="ECO:0000256" key="2">
    <source>
        <dbReference type="ARBA" id="ARBA00022692"/>
    </source>
</evidence>
<feature type="transmembrane region" description="Helical" evidence="6">
    <location>
        <begin position="262"/>
        <end position="286"/>
    </location>
</feature>
<evidence type="ECO:0000256" key="5">
    <source>
        <dbReference type="SAM" id="MobiDB-lite"/>
    </source>
</evidence>
<feature type="transmembrane region" description="Helical" evidence="6">
    <location>
        <begin position="603"/>
        <end position="627"/>
    </location>
</feature>
<accession>A0ABW7TJ76</accession>
<dbReference type="InterPro" id="IPR051328">
    <property type="entry name" value="T7SS_ABC-Transporter"/>
</dbReference>
<feature type="transmembrane region" description="Helical" evidence="6">
    <location>
        <begin position="319"/>
        <end position="340"/>
    </location>
</feature>
<feature type="transmembrane region" description="Helical" evidence="6">
    <location>
        <begin position="574"/>
        <end position="596"/>
    </location>
</feature>
<feature type="region of interest" description="Disordered" evidence="5">
    <location>
        <begin position="1"/>
        <end position="22"/>
    </location>
</feature>
<feature type="transmembrane region" description="Helical" evidence="6">
    <location>
        <begin position="659"/>
        <end position="680"/>
    </location>
</feature>
<evidence type="ECO:0000313" key="7">
    <source>
        <dbReference type="EMBL" id="MFI1461086.1"/>
    </source>
</evidence>
<feature type="transmembrane region" description="Helical" evidence="6">
    <location>
        <begin position="373"/>
        <end position="396"/>
    </location>
</feature>
<feature type="compositionally biased region" description="Low complexity" evidence="5">
    <location>
        <begin position="1"/>
        <end position="13"/>
    </location>
</feature>
<keyword evidence="4 6" id="KW-0472">Membrane</keyword>
<name>A0ABW7TJ76_9NOCA</name>
<dbReference type="EMBL" id="JBIRUQ010000002">
    <property type="protein sequence ID" value="MFI1461086.1"/>
    <property type="molecule type" value="Genomic_DNA"/>
</dbReference>
<dbReference type="PANTHER" id="PTHR43077:SF10">
    <property type="entry name" value="TRANSPORT PERMEASE PROTEIN"/>
    <property type="match status" value="1"/>
</dbReference>
<comment type="caution">
    <text evidence="7">The sequence shown here is derived from an EMBL/GenBank/DDBJ whole genome shotgun (WGS) entry which is preliminary data.</text>
</comment>
<proteinExistence type="predicted"/>
<protein>
    <submittedName>
        <fullName evidence="7">ABC transporter permease</fullName>
    </submittedName>
</protein>
<sequence length="698" mass="73261">MTASPTETESPPTQVELDKADQEELARTKKEKIGRIVGMFVFPFLMVGMMITGYLAAMHAPAPNNMPVAVAGPGAAEFATALEADQGAAVEVRITGSDAEARELVFGREVTGAVSLPAGPDGPATVYTAGAAGASQSSSIGQVLSAQVIADDLQPRTEDLAPLPAHDTAGLAVMFMTTALMLAGYMPLSLMLSSAPELLRFRRFVPLLAGWSALMAGLVWTVADPILGAVEGHTAEVLGISWLAVFAVGSVQLFLTRILGPMAVLVGMLFLMVLGVPASNLGMSVYTLPSLYPVLHGFLPAPATGEALRSILFFGGNGLAGHLAVLAAGAGIALLATLGIDALERRRNPNAAPPARTVESLLPGPRPRTRVHYALLAFFPLAMVGMMMTTMLGAMYQPAPKEMPVAVVAATPEMTDQVVQGLDQNMAGLFDLRGSIDSDEARELVRDRTVSAAYILPSAQTPHATLITNEAAGMSQQQVVQTVFGQVAAGQQMPMEIENITALADTDSMGTVSMYLAMGWIMAGFMIIIVGSTAAPMVMGLRTLLPLLAGWSLAMSAIVWLIAGPLVGAVHGHFLPLLGVGAVAIFSTALFTTIFVRLLGMLAVLPVIAVLMFLGVPASNGAMSIYMEPEMFRVLHEVLPMPAAVESVRSILYFDADTVGTHVATFAVWGVISLVVVMLIDRLRPRRADAALPVGTEN</sequence>
<keyword evidence="2 6" id="KW-0812">Transmembrane</keyword>
<feature type="transmembrane region" description="Helical" evidence="6">
    <location>
        <begin position="543"/>
        <end position="562"/>
    </location>
</feature>
<feature type="transmembrane region" description="Helical" evidence="6">
    <location>
        <begin position="235"/>
        <end position="255"/>
    </location>
</feature>
<dbReference type="RefSeq" id="WP_231508611.1">
    <property type="nucleotide sequence ID" value="NZ_JBIRUQ010000002.1"/>
</dbReference>
<dbReference type="GeneID" id="93504228"/>
<keyword evidence="8" id="KW-1185">Reference proteome</keyword>
<evidence type="ECO:0000313" key="8">
    <source>
        <dbReference type="Proteomes" id="UP001611263"/>
    </source>
</evidence>
<evidence type="ECO:0000256" key="3">
    <source>
        <dbReference type="ARBA" id="ARBA00022989"/>
    </source>
</evidence>
<feature type="transmembrane region" description="Helical" evidence="6">
    <location>
        <begin position="204"/>
        <end position="223"/>
    </location>
</feature>
<feature type="transmembrane region" description="Helical" evidence="6">
    <location>
        <begin position="169"/>
        <end position="192"/>
    </location>
</feature>
<evidence type="ECO:0000256" key="1">
    <source>
        <dbReference type="ARBA" id="ARBA00004141"/>
    </source>
</evidence>
<gene>
    <name evidence="7" type="ORF">ACH4WX_10220</name>
</gene>
<reference evidence="7 8" key="1">
    <citation type="submission" date="2024-10" db="EMBL/GenBank/DDBJ databases">
        <title>The Natural Products Discovery Center: Release of the First 8490 Sequenced Strains for Exploring Actinobacteria Biosynthetic Diversity.</title>
        <authorList>
            <person name="Kalkreuter E."/>
            <person name="Kautsar S.A."/>
            <person name="Yang D."/>
            <person name="Bader C.D."/>
            <person name="Teijaro C.N."/>
            <person name="Fluegel L."/>
            <person name="Davis C.M."/>
            <person name="Simpson J.R."/>
            <person name="Lauterbach L."/>
            <person name="Steele A.D."/>
            <person name="Gui C."/>
            <person name="Meng S."/>
            <person name="Li G."/>
            <person name="Viehrig K."/>
            <person name="Ye F."/>
            <person name="Su P."/>
            <person name="Kiefer A.F."/>
            <person name="Nichols A."/>
            <person name="Cepeda A.J."/>
            <person name="Yan W."/>
            <person name="Fan B."/>
            <person name="Jiang Y."/>
            <person name="Adhikari A."/>
            <person name="Zheng C.-J."/>
            <person name="Schuster L."/>
            <person name="Cowan T.M."/>
            <person name="Smanski M.J."/>
            <person name="Chevrette M.G."/>
            <person name="De Carvalho L.P.S."/>
            <person name="Shen B."/>
        </authorList>
    </citation>
    <scope>NUCLEOTIDE SEQUENCE [LARGE SCALE GENOMIC DNA]</scope>
    <source>
        <strain evidence="7 8">NPDC020568</strain>
    </source>
</reference>
<dbReference type="PANTHER" id="PTHR43077">
    <property type="entry name" value="TRANSPORT PERMEASE YVFS-RELATED"/>
    <property type="match status" value="1"/>
</dbReference>
<comment type="subcellular location">
    <subcellularLocation>
        <location evidence="1">Membrane</location>
        <topology evidence="1">Multi-pass membrane protein</topology>
    </subcellularLocation>
</comment>